<evidence type="ECO:0000313" key="5">
    <source>
        <dbReference type="Proteomes" id="UP000006053"/>
    </source>
</evidence>
<dbReference type="KEGG" id="ddh:Desde_1571"/>
<reference evidence="4 5" key="2">
    <citation type="journal article" date="2015" name="J. Bacteriol.">
        <title>Genomic, proteomic, and biochemical analysis of the organohalide respiratory pathway in Desulfitobacterium dehalogenans.</title>
        <authorList>
            <person name="Kruse T."/>
            <person name="van de Pas B.A."/>
            <person name="Atteia A."/>
            <person name="Krab K."/>
            <person name="Hagen W.R."/>
            <person name="Goodwin L."/>
            <person name="Chain P."/>
            <person name="Boeren S."/>
            <person name="Maphosa F."/>
            <person name="Schraa G."/>
            <person name="de Vos W.M."/>
            <person name="van der Oost J."/>
            <person name="Smidt H."/>
            <person name="Stams A.J."/>
        </authorList>
    </citation>
    <scope>NUCLEOTIDE SEQUENCE [LARGE SCALE GENOMIC DNA]</scope>
    <source>
        <strain evidence="5">ATCC 51507 / DSM 9161 / JW/IU-DC1</strain>
    </source>
</reference>
<dbReference type="AlphaFoldDB" id="I4A7P1"/>
<organism evidence="4 5">
    <name type="scientific">Desulfitobacterium dehalogenans (strain ATCC 51507 / DSM 9161 / JW/IU-DC1)</name>
    <dbReference type="NCBI Taxonomy" id="756499"/>
    <lineage>
        <taxon>Bacteria</taxon>
        <taxon>Bacillati</taxon>
        <taxon>Bacillota</taxon>
        <taxon>Clostridia</taxon>
        <taxon>Eubacteriales</taxon>
        <taxon>Desulfitobacteriaceae</taxon>
        <taxon>Desulfitobacterium</taxon>
    </lineage>
</organism>
<accession>I4A7P1</accession>
<dbReference type="Gene3D" id="1.10.357.10">
    <property type="entry name" value="Tetracycline Repressor, domain 2"/>
    <property type="match status" value="1"/>
</dbReference>
<evidence type="ECO:0000259" key="3">
    <source>
        <dbReference type="Pfam" id="PF13305"/>
    </source>
</evidence>
<name>I4A7P1_DESDJ</name>
<reference evidence="5" key="1">
    <citation type="submission" date="2012-06" db="EMBL/GenBank/DDBJ databases">
        <title>Complete sequence of Desulfitobacterium dehalogenans ATCC 51507.</title>
        <authorList>
            <person name="Lucas S."/>
            <person name="Han J."/>
            <person name="Lapidus A."/>
            <person name="Cheng J.-F."/>
            <person name="Goodwin L."/>
            <person name="Pitluck S."/>
            <person name="Peters L."/>
            <person name="Ovchinnikova G."/>
            <person name="Teshima H."/>
            <person name="Detter J.C."/>
            <person name="Han C."/>
            <person name="Tapia R."/>
            <person name="Land M."/>
            <person name="Hauser L."/>
            <person name="Kyrpides N."/>
            <person name="Ivanova N."/>
            <person name="Pagani I."/>
            <person name="Kruse T."/>
            <person name="de Vos W.M."/>
            <person name="Smidt H."/>
            <person name="Woyke T."/>
        </authorList>
    </citation>
    <scope>NUCLEOTIDE SEQUENCE [LARGE SCALE GENOMIC DNA]</scope>
    <source>
        <strain evidence="5">ATCC 51507 / DSM 9161 / JW/IU-DC1</strain>
    </source>
</reference>
<protein>
    <submittedName>
        <fullName evidence="4">Transcriptional regulator</fullName>
    </submittedName>
</protein>
<keyword evidence="5" id="KW-1185">Reference proteome</keyword>
<dbReference type="SUPFAM" id="SSF46689">
    <property type="entry name" value="Homeodomain-like"/>
    <property type="match status" value="1"/>
</dbReference>
<dbReference type="HOGENOM" id="CLU_069356_43_2_9"/>
<dbReference type="OrthoDB" id="9785164at2"/>
<dbReference type="EMBL" id="CP003348">
    <property type="protein sequence ID" value="AFL99975.1"/>
    <property type="molecule type" value="Genomic_DNA"/>
</dbReference>
<evidence type="ECO:0000313" key="4">
    <source>
        <dbReference type="EMBL" id="AFL99975.1"/>
    </source>
</evidence>
<keyword evidence="1" id="KW-0805">Transcription regulation</keyword>
<keyword evidence="2" id="KW-0804">Transcription</keyword>
<proteinExistence type="predicted"/>
<dbReference type="Gene3D" id="1.10.10.60">
    <property type="entry name" value="Homeodomain-like"/>
    <property type="match status" value="1"/>
</dbReference>
<dbReference type="Pfam" id="PF13305">
    <property type="entry name" value="TetR_C_33"/>
    <property type="match status" value="1"/>
</dbReference>
<dbReference type="eggNOG" id="COG1309">
    <property type="taxonomic scope" value="Bacteria"/>
</dbReference>
<dbReference type="SUPFAM" id="SSF48498">
    <property type="entry name" value="Tetracyclin repressor-like, C-terminal domain"/>
    <property type="match status" value="1"/>
</dbReference>
<gene>
    <name evidence="4" type="ordered locus">Desde_1571</name>
</gene>
<evidence type="ECO:0000256" key="1">
    <source>
        <dbReference type="ARBA" id="ARBA00023015"/>
    </source>
</evidence>
<sequence>MVKKGLDRETVLQAAVKIADEKGLNNVTLKELASQLKIKTPSLYTYVDGAQGLNSMLAIYGLNCLRSEMAEAAIGLSGKDAVHAIGKAYVNFARNHPGLYEATQWVDKWQSEKAAQISDDILSLVAKVMSAFPQSKTDITHIIRMFRCVLHGFASLDQNHGFGNPVSVDKSLSIAIEIMLSGMQTDLTNITHQSNSGILP</sequence>
<evidence type="ECO:0000256" key="2">
    <source>
        <dbReference type="ARBA" id="ARBA00023163"/>
    </source>
</evidence>
<feature type="domain" description="HTH-type transcriptional regulator MT1864/Rv1816-like C-terminal" evidence="3">
    <location>
        <begin position="82"/>
        <end position="177"/>
    </location>
</feature>
<dbReference type="STRING" id="756499.Desde_1571"/>
<dbReference type="InterPro" id="IPR009057">
    <property type="entry name" value="Homeodomain-like_sf"/>
</dbReference>
<dbReference type="RefSeq" id="WP_014793465.1">
    <property type="nucleotide sequence ID" value="NC_018017.1"/>
</dbReference>
<dbReference type="InterPro" id="IPR036271">
    <property type="entry name" value="Tet_transcr_reg_TetR-rel_C_sf"/>
</dbReference>
<dbReference type="InterPro" id="IPR025996">
    <property type="entry name" value="MT1864/Rv1816-like_C"/>
</dbReference>
<dbReference type="Proteomes" id="UP000006053">
    <property type="component" value="Chromosome"/>
</dbReference>